<evidence type="ECO:0000256" key="3">
    <source>
        <dbReference type="ARBA" id="ARBA00022692"/>
    </source>
</evidence>
<evidence type="ECO:0000256" key="6">
    <source>
        <dbReference type="SAM" id="Phobius"/>
    </source>
</evidence>
<feature type="transmembrane region" description="Helical" evidence="6">
    <location>
        <begin position="537"/>
        <end position="556"/>
    </location>
</feature>
<evidence type="ECO:0000256" key="2">
    <source>
        <dbReference type="ARBA" id="ARBA00022448"/>
    </source>
</evidence>
<dbReference type="SUPFAM" id="SSF103473">
    <property type="entry name" value="MFS general substrate transporter"/>
    <property type="match status" value="1"/>
</dbReference>
<name>A0AAV9XU68_9CRYT</name>
<comment type="subcellular location">
    <subcellularLocation>
        <location evidence="1">Membrane</location>
        <topology evidence="1">Multi-pass membrane protein</topology>
    </subcellularLocation>
</comment>
<reference evidence="7 8" key="1">
    <citation type="submission" date="2023-10" db="EMBL/GenBank/DDBJ databases">
        <title>Comparative genomics analysis reveals potential genetic determinants of host preference in Cryptosporidium xiaoi.</title>
        <authorList>
            <person name="Xiao L."/>
            <person name="Li J."/>
        </authorList>
    </citation>
    <scope>NUCLEOTIDE SEQUENCE [LARGE SCALE GENOMIC DNA]</scope>
    <source>
        <strain evidence="7 8">52996</strain>
    </source>
</reference>
<keyword evidence="5 6" id="KW-0472">Membrane</keyword>
<feature type="transmembrane region" description="Helical" evidence="6">
    <location>
        <begin position="506"/>
        <end position="525"/>
    </location>
</feature>
<dbReference type="Pfam" id="PF07690">
    <property type="entry name" value="MFS_1"/>
    <property type="match status" value="1"/>
</dbReference>
<dbReference type="AlphaFoldDB" id="A0AAV9XU68"/>
<feature type="transmembrane region" description="Helical" evidence="6">
    <location>
        <begin position="619"/>
        <end position="643"/>
    </location>
</feature>
<dbReference type="InterPro" id="IPR052983">
    <property type="entry name" value="MFS_Riboflavin_Transporter"/>
</dbReference>
<evidence type="ECO:0000256" key="4">
    <source>
        <dbReference type="ARBA" id="ARBA00022989"/>
    </source>
</evidence>
<evidence type="ECO:0000256" key="5">
    <source>
        <dbReference type="ARBA" id="ARBA00023136"/>
    </source>
</evidence>
<dbReference type="PANTHER" id="PTHR43385:SF1">
    <property type="entry name" value="RIBOFLAVIN TRANSPORTER RIBJ"/>
    <property type="match status" value="1"/>
</dbReference>
<keyword evidence="2" id="KW-0813">Transport</keyword>
<dbReference type="GO" id="GO:0022857">
    <property type="term" value="F:transmembrane transporter activity"/>
    <property type="evidence" value="ECO:0007669"/>
    <property type="project" value="InterPro"/>
</dbReference>
<dbReference type="EMBL" id="JAWDEY010000034">
    <property type="protein sequence ID" value="KAK6588300.1"/>
    <property type="molecule type" value="Genomic_DNA"/>
</dbReference>
<protein>
    <submittedName>
        <fullName evidence="7">Protein with signal peptide plus 12 transmembrane domain</fullName>
    </submittedName>
</protein>
<evidence type="ECO:0000313" key="8">
    <source>
        <dbReference type="Proteomes" id="UP001311799"/>
    </source>
</evidence>
<feature type="transmembrane region" description="Helical" evidence="6">
    <location>
        <begin position="197"/>
        <end position="217"/>
    </location>
</feature>
<feature type="transmembrane region" description="Helical" evidence="6">
    <location>
        <begin position="470"/>
        <end position="491"/>
    </location>
</feature>
<sequence length="664" mass="75744">MFDHIARVKVILGGFALNIILGMLNSMSNASMYVASYMMFSKHSFLKKNLVTLSDVSWVYTLNVALVGLTLPFGGYTNRRLGIRTSLYITTMIVVISTFSAYYIVSSYYLFTIVFGFIVGIANGISFNIAQYCAYKCWPNNKGTASSIVASGLAISPIIFSPLQTAIANPNNLSPSFKIGNSLYFDQEEVLLKVPNMFIAMGILVLALSTITLLTLLEPKEDIYQLADTNENNIRNEEDILGIKFESDEYLIKELNKRNIQSVFFNQKDNDVNYGKKVNRNSISSCNNEICNTIEGNHNRNNTIPPYMSSLLYSKNVIFGNNADNIRKNKLSYMKFYIDIIETNSENGYYLPPTFSPRKYNDDGNWDDEISKQQTNNRRLLKSNGNVKVNVNSLDICADNNLSCLSSDSWNDKQENSDFSLIKRKTREISGGIKEYIYNLMKSYSEYDGQNKNNSSEIFITIKLLQEKQFWLIFWLLFFFTQYVHFINSWWKNIGIININIPDDTLAIFGTIITSLCNILGRFFFGSLLDKFNGRFCFILISSSCLITMILFQFVINFGSRTIYLLGICIMFFNFGAGFVLFPPIVANHFGVKHYTFIYGIVYIGRSFSVLVSSLLTSFILKNFCIEFCSIVVLIFTGLLFLLSFRFKDEFEFSDPILERGLFS</sequence>
<dbReference type="InterPro" id="IPR011701">
    <property type="entry name" value="MFS"/>
</dbReference>
<keyword evidence="3 6" id="KW-0812">Transmembrane</keyword>
<gene>
    <name evidence="7" type="ORF">RS030_6740</name>
</gene>
<proteinExistence type="predicted"/>
<accession>A0AAV9XU68</accession>
<feature type="transmembrane region" description="Helical" evidence="6">
    <location>
        <begin position="111"/>
        <end position="135"/>
    </location>
</feature>
<keyword evidence="8" id="KW-1185">Reference proteome</keyword>
<dbReference type="InterPro" id="IPR036259">
    <property type="entry name" value="MFS_trans_sf"/>
</dbReference>
<dbReference type="Gene3D" id="1.20.1250.20">
    <property type="entry name" value="MFS general substrate transporter like domains"/>
    <property type="match status" value="2"/>
</dbReference>
<feature type="transmembrane region" description="Helical" evidence="6">
    <location>
        <begin position="562"/>
        <end position="582"/>
    </location>
</feature>
<dbReference type="PANTHER" id="PTHR43385">
    <property type="entry name" value="RIBOFLAVIN TRANSPORTER RIBJ"/>
    <property type="match status" value="1"/>
</dbReference>
<feature type="transmembrane region" description="Helical" evidence="6">
    <location>
        <begin position="56"/>
        <end position="75"/>
    </location>
</feature>
<dbReference type="GO" id="GO:0016020">
    <property type="term" value="C:membrane"/>
    <property type="evidence" value="ECO:0007669"/>
    <property type="project" value="UniProtKB-SubCell"/>
</dbReference>
<dbReference type="Proteomes" id="UP001311799">
    <property type="component" value="Unassembled WGS sequence"/>
</dbReference>
<feature type="transmembrane region" description="Helical" evidence="6">
    <location>
        <begin position="12"/>
        <end position="36"/>
    </location>
</feature>
<feature type="transmembrane region" description="Helical" evidence="6">
    <location>
        <begin position="147"/>
        <end position="167"/>
    </location>
</feature>
<organism evidence="7 8">
    <name type="scientific">Cryptosporidium xiaoi</name>
    <dbReference type="NCBI Taxonomy" id="659607"/>
    <lineage>
        <taxon>Eukaryota</taxon>
        <taxon>Sar</taxon>
        <taxon>Alveolata</taxon>
        <taxon>Apicomplexa</taxon>
        <taxon>Conoidasida</taxon>
        <taxon>Coccidia</taxon>
        <taxon>Eucoccidiorida</taxon>
        <taxon>Eimeriorina</taxon>
        <taxon>Cryptosporidiidae</taxon>
        <taxon>Cryptosporidium</taxon>
    </lineage>
</organism>
<keyword evidence="4 6" id="KW-1133">Transmembrane helix</keyword>
<evidence type="ECO:0000256" key="1">
    <source>
        <dbReference type="ARBA" id="ARBA00004141"/>
    </source>
</evidence>
<evidence type="ECO:0000313" key="7">
    <source>
        <dbReference type="EMBL" id="KAK6588300.1"/>
    </source>
</evidence>
<feature type="transmembrane region" description="Helical" evidence="6">
    <location>
        <begin position="87"/>
        <end position="105"/>
    </location>
</feature>
<feature type="transmembrane region" description="Helical" evidence="6">
    <location>
        <begin position="594"/>
        <end position="613"/>
    </location>
</feature>
<comment type="caution">
    <text evidence="7">The sequence shown here is derived from an EMBL/GenBank/DDBJ whole genome shotgun (WGS) entry which is preliminary data.</text>
</comment>